<dbReference type="RefSeq" id="WP_182548294.1">
    <property type="nucleotide sequence ID" value="NZ_JACGXN010000001.1"/>
</dbReference>
<dbReference type="AlphaFoldDB" id="A0A839EFF5"/>
<sequence>MKKLILMAAAVSMAFGATAIAAPPHHKTKQQAHAATGPKTRLGTLSCAVDGGVGMLIGSSKAVQCKFMRTNGSVEKYAGRIGKLGIDIGITKKSYLQWIVYTAAGNRTGDGALAGSYAGVTAGASVGIGLGANALIGGTSKNFGLQPFSAEATQGLNVAAGATQLTLRAAR</sequence>
<evidence type="ECO:0000313" key="2">
    <source>
        <dbReference type="EMBL" id="MBA8877652.1"/>
    </source>
</evidence>
<keyword evidence="3" id="KW-1185">Reference proteome</keyword>
<name>A0A839EFF5_9HYPH</name>
<proteinExistence type="predicted"/>
<protein>
    <recommendedName>
        <fullName evidence="4">DUF992 domain-containing protein</fullName>
    </recommendedName>
</protein>
<keyword evidence="1" id="KW-0732">Signal</keyword>
<comment type="caution">
    <text evidence="2">The sequence shown here is derived from an EMBL/GenBank/DDBJ whole genome shotgun (WGS) entry which is preliminary data.</text>
</comment>
<gene>
    <name evidence="2" type="ORF">FHW16_001334</name>
</gene>
<evidence type="ECO:0000313" key="3">
    <source>
        <dbReference type="Proteomes" id="UP000549052"/>
    </source>
</evidence>
<accession>A0A839EFF5</accession>
<feature type="chain" id="PRO_5032879721" description="DUF992 domain-containing protein" evidence="1">
    <location>
        <begin position="22"/>
        <end position="171"/>
    </location>
</feature>
<dbReference type="Proteomes" id="UP000549052">
    <property type="component" value="Unassembled WGS sequence"/>
</dbReference>
<dbReference type="InterPro" id="IPR009333">
    <property type="entry name" value="DUF992"/>
</dbReference>
<dbReference type="Pfam" id="PF06186">
    <property type="entry name" value="DUF992"/>
    <property type="match status" value="1"/>
</dbReference>
<dbReference type="EMBL" id="JACGXN010000001">
    <property type="protein sequence ID" value="MBA8877652.1"/>
    <property type="molecule type" value="Genomic_DNA"/>
</dbReference>
<reference evidence="2 3" key="1">
    <citation type="submission" date="2020-07" db="EMBL/GenBank/DDBJ databases">
        <title>Genomic Encyclopedia of Type Strains, Phase IV (KMG-V): Genome sequencing to study the core and pangenomes of soil and plant-associated prokaryotes.</title>
        <authorList>
            <person name="Whitman W."/>
        </authorList>
    </citation>
    <scope>NUCLEOTIDE SEQUENCE [LARGE SCALE GENOMIC DNA]</scope>
    <source>
        <strain evidence="2 3">AN3</strain>
    </source>
</reference>
<evidence type="ECO:0000256" key="1">
    <source>
        <dbReference type="SAM" id="SignalP"/>
    </source>
</evidence>
<organism evidence="2 3">
    <name type="scientific">Phyllobacterium myrsinacearum</name>
    <dbReference type="NCBI Taxonomy" id="28101"/>
    <lineage>
        <taxon>Bacteria</taxon>
        <taxon>Pseudomonadati</taxon>
        <taxon>Pseudomonadota</taxon>
        <taxon>Alphaproteobacteria</taxon>
        <taxon>Hyphomicrobiales</taxon>
        <taxon>Phyllobacteriaceae</taxon>
        <taxon>Phyllobacterium</taxon>
    </lineage>
</organism>
<evidence type="ECO:0008006" key="4">
    <source>
        <dbReference type="Google" id="ProtNLM"/>
    </source>
</evidence>
<feature type="signal peptide" evidence="1">
    <location>
        <begin position="1"/>
        <end position="21"/>
    </location>
</feature>